<dbReference type="GO" id="GO:0005737">
    <property type="term" value="C:cytoplasm"/>
    <property type="evidence" value="ECO:0007669"/>
    <property type="project" value="UniProtKB-SubCell"/>
</dbReference>
<evidence type="ECO:0000313" key="3">
    <source>
        <dbReference type="EMBL" id="CAD7704264.1"/>
    </source>
</evidence>
<keyword evidence="2" id="KW-0963">Cytoplasm</keyword>
<dbReference type="PANTHER" id="PTHR12085">
    <property type="entry name" value="SERINE/THREONINE-PROTEIN PHOSPHATASE 2A REGULATORY SUBUNIT B'' SUBUNIT GAMMA"/>
    <property type="match status" value="1"/>
</dbReference>
<accession>A0A8S1JEE2</accession>
<name>A0A8S1JEE2_9CHLO</name>
<dbReference type="GO" id="GO:0005819">
    <property type="term" value="C:spindle"/>
    <property type="evidence" value="ECO:0007669"/>
    <property type="project" value="TreeGrafter"/>
</dbReference>
<comment type="subcellular location">
    <subcellularLocation>
        <location evidence="1">Cytoplasm</location>
    </subcellularLocation>
</comment>
<dbReference type="PANTHER" id="PTHR12085:SF3">
    <property type="entry name" value="SERINE_THREONINE-PROTEIN PHOSPHATASE 2A REGULATORY SUBUNIT B'' SUBUNIT GAMMA"/>
    <property type="match status" value="1"/>
</dbReference>
<organism evidence="3 4">
    <name type="scientific">Ostreobium quekettii</name>
    <dbReference type="NCBI Taxonomy" id="121088"/>
    <lineage>
        <taxon>Eukaryota</taxon>
        <taxon>Viridiplantae</taxon>
        <taxon>Chlorophyta</taxon>
        <taxon>core chlorophytes</taxon>
        <taxon>Ulvophyceae</taxon>
        <taxon>TCBD clade</taxon>
        <taxon>Bryopsidales</taxon>
        <taxon>Ostreobineae</taxon>
        <taxon>Ostreobiaceae</taxon>
        <taxon>Ostreobium</taxon>
    </lineage>
</organism>
<dbReference type="InterPro" id="IPR039865">
    <property type="entry name" value="PPP2R3C"/>
</dbReference>
<comment type="caution">
    <text evidence="3">The sequence shown here is derived from an EMBL/GenBank/DDBJ whole genome shotgun (WGS) entry which is preliminary data.</text>
</comment>
<dbReference type="Gene3D" id="1.10.238.10">
    <property type="entry name" value="EF-hand"/>
    <property type="match status" value="1"/>
</dbReference>
<keyword evidence="4" id="KW-1185">Reference proteome</keyword>
<dbReference type="GO" id="GO:0035303">
    <property type="term" value="P:regulation of dephosphorylation"/>
    <property type="evidence" value="ECO:0007669"/>
    <property type="project" value="InterPro"/>
</dbReference>
<reference evidence="3" key="1">
    <citation type="submission" date="2020-12" db="EMBL/GenBank/DDBJ databases">
        <authorList>
            <person name="Iha C."/>
        </authorList>
    </citation>
    <scope>NUCLEOTIDE SEQUENCE</scope>
</reference>
<protein>
    <submittedName>
        <fullName evidence="3">Uncharacterized protein</fullName>
    </submittedName>
</protein>
<gene>
    <name evidence="3" type="ORF">OSTQU699_LOCUS9619</name>
</gene>
<dbReference type="SUPFAM" id="SSF47473">
    <property type="entry name" value="EF-hand"/>
    <property type="match status" value="1"/>
</dbReference>
<dbReference type="EMBL" id="CAJHUC010002720">
    <property type="protein sequence ID" value="CAD7704264.1"/>
    <property type="molecule type" value="Genomic_DNA"/>
</dbReference>
<evidence type="ECO:0000256" key="1">
    <source>
        <dbReference type="ARBA" id="ARBA00004496"/>
    </source>
</evidence>
<dbReference type="GO" id="GO:0030865">
    <property type="term" value="P:cortical cytoskeleton organization"/>
    <property type="evidence" value="ECO:0007669"/>
    <property type="project" value="TreeGrafter"/>
</dbReference>
<sequence>MLSLEDIDQICDIVREEATLADEHGVEYIDFEGMTRVQDRCRDLWGSELDRCFRAQTFLKLRGLGGSVPAESLTEYVKRYVDMRRLHLELSTYDRSARGIVTLKDLEDYLGYCKLFERQGMDKHRIQQARQVAVQKFAFHHAVRNGQTRVVELLTSTVMEELQEVRRAMESVTDRRRVADSGSWFSRQVIETVLDSFSDLSEPTGCERVTLQMLLEFEGTKFSELFVKRLFEEHVCGSGAGDAGGAGGEMGLMDFTRFVVAWRDRSSKAAVRYFFPIFDVHKRGYLDYVDVRMFFKEIHALWKECGQDSQDEPDMCENVVNEVFAMVNPSIPGRMYKEDLSRCGKAITVIGILSDMWEFYRHEHGEAETGLEGEGFLELEEERL</sequence>
<dbReference type="AlphaFoldDB" id="A0A8S1JEE2"/>
<proteinExistence type="predicted"/>
<evidence type="ECO:0000313" key="4">
    <source>
        <dbReference type="Proteomes" id="UP000708148"/>
    </source>
</evidence>
<evidence type="ECO:0000256" key="2">
    <source>
        <dbReference type="ARBA" id="ARBA00022490"/>
    </source>
</evidence>
<dbReference type="InterPro" id="IPR011992">
    <property type="entry name" value="EF-hand-dom_pair"/>
</dbReference>
<dbReference type="OrthoDB" id="10265007at2759"/>
<dbReference type="Proteomes" id="UP000708148">
    <property type="component" value="Unassembled WGS sequence"/>
</dbReference>
<dbReference type="GO" id="GO:0000226">
    <property type="term" value="P:microtubule cytoskeleton organization"/>
    <property type="evidence" value="ECO:0007669"/>
    <property type="project" value="TreeGrafter"/>
</dbReference>